<keyword evidence="1" id="KW-0175">Coiled coil</keyword>
<dbReference type="EMBL" id="BKCJ011284839">
    <property type="protein sequence ID" value="GFD15213.1"/>
    <property type="molecule type" value="Genomic_DNA"/>
</dbReference>
<comment type="caution">
    <text evidence="3">The sequence shown here is derived from an EMBL/GenBank/DDBJ whole genome shotgun (WGS) entry which is preliminary data.</text>
</comment>
<reference evidence="3" key="1">
    <citation type="journal article" date="2019" name="Sci. Rep.">
        <title>Draft genome of Tanacetum cinerariifolium, the natural source of mosquito coil.</title>
        <authorList>
            <person name="Yamashiro T."/>
            <person name="Shiraishi A."/>
            <person name="Satake H."/>
            <person name="Nakayama K."/>
        </authorList>
    </citation>
    <scope>NUCLEOTIDE SEQUENCE</scope>
</reference>
<sequence>MFDEEVVINLEAQLQAELEEEERIARQKEEEANIALEQEDAKRQRIEEENECAKLKRCLEIVPDDEDDVEIEATPLSSKSPTNVD</sequence>
<evidence type="ECO:0000313" key="3">
    <source>
        <dbReference type="EMBL" id="GFD15213.1"/>
    </source>
</evidence>
<feature type="region of interest" description="Disordered" evidence="2">
    <location>
        <begin position="64"/>
        <end position="85"/>
    </location>
</feature>
<proteinExistence type="predicted"/>
<protein>
    <submittedName>
        <fullName evidence="3">Uncharacterized protein</fullName>
    </submittedName>
</protein>
<dbReference type="AlphaFoldDB" id="A0A699TZM2"/>
<gene>
    <name evidence="3" type="ORF">Tci_887182</name>
</gene>
<organism evidence="3">
    <name type="scientific">Tanacetum cinerariifolium</name>
    <name type="common">Dalmatian daisy</name>
    <name type="synonym">Chrysanthemum cinerariifolium</name>
    <dbReference type="NCBI Taxonomy" id="118510"/>
    <lineage>
        <taxon>Eukaryota</taxon>
        <taxon>Viridiplantae</taxon>
        <taxon>Streptophyta</taxon>
        <taxon>Embryophyta</taxon>
        <taxon>Tracheophyta</taxon>
        <taxon>Spermatophyta</taxon>
        <taxon>Magnoliopsida</taxon>
        <taxon>eudicotyledons</taxon>
        <taxon>Gunneridae</taxon>
        <taxon>Pentapetalae</taxon>
        <taxon>asterids</taxon>
        <taxon>campanulids</taxon>
        <taxon>Asterales</taxon>
        <taxon>Asteraceae</taxon>
        <taxon>Asteroideae</taxon>
        <taxon>Anthemideae</taxon>
        <taxon>Anthemidinae</taxon>
        <taxon>Tanacetum</taxon>
    </lineage>
</organism>
<accession>A0A699TZM2</accession>
<name>A0A699TZM2_TANCI</name>
<evidence type="ECO:0000256" key="1">
    <source>
        <dbReference type="SAM" id="Coils"/>
    </source>
</evidence>
<feature type="coiled-coil region" evidence="1">
    <location>
        <begin position="7"/>
        <end position="58"/>
    </location>
</feature>
<feature type="compositionally biased region" description="Polar residues" evidence="2">
    <location>
        <begin position="75"/>
        <end position="85"/>
    </location>
</feature>
<evidence type="ECO:0000256" key="2">
    <source>
        <dbReference type="SAM" id="MobiDB-lite"/>
    </source>
</evidence>